<dbReference type="Pfam" id="PF13088">
    <property type="entry name" value="BNR_2"/>
    <property type="match status" value="1"/>
</dbReference>
<evidence type="ECO:0000259" key="1">
    <source>
        <dbReference type="Pfam" id="PF13088"/>
    </source>
</evidence>
<proteinExistence type="predicted"/>
<dbReference type="PANTHER" id="PTHR43752:SF2">
    <property type="entry name" value="BNR_ASP-BOX REPEAT FAMILY PROTEIN"/>
    <property type="match status" value="1"/>
</dbReference>
<reference evidence="2 3" key="1">
    <citation type="journal article" date="2016" name="Front. Microbiol.">
        <title>Genomic Insight into the Host-Endosymbiont Relationship of Endozoicomonas montiporae CL-33(T) with its Coral Host.</title>
        <authorList>
            <person name="Ding J.-Y."/>
            <person name="Shiu J.-H."/>
            <person name="Chen W.-M."/>
            <person name="Chiang Y.-R."/>
            <person name="Tang S.-L."/>
        </authorList>
    </citation>
    <scope>NUCLEOTIDE SEQUENCE [LARGE SCALE GENOMIC DNA]</scope>
    <source>
        <strain evidence="2 3">CL-33</strain>
    </source>
</reference>
<dbReference type="PANTHER" id="PTHR43752">
    <property type="entry name" value="BNR/ASP-BOX REPEAT FAMILY PROTEIN"/>
    <property type="match status" value="1"/>
</dbReference>
<organism evidence="2 3">
    <name type="scientific">Endozoicomonas montiporae CL-33</name>
    <dbReference type="NCBI Taxonomy" id="570277"/>
    <lineage>
        <taxon>Bacteria</taxon>
        <taxon>Pseudomonadati</taxon>
        <taxon>Pseudomonadota</taxon>
        <taxon>Gammaproteobacteria</taxon>
        <taxon>Oceanospirillales</taxon>
        <taxon>Endozoicomonadaceae</taxon>
        <taxon>Endozoicomonas</taxon>
    </lineage>
</organism>
<dbReference type="InterPro" id="IPR011040">
    <property type="entry name" value="Sialidase"/>
</dbReference>
<evidence type="ECO:0000313" key="2">
    <source>
        <dbReference type="EMBL" id="AMO55885.1"/>
    </source>
</evidence>
<dbReference type="AlphaFoldDB" id="A0A142BAV9"/>
<dbReference type="SUPFAM" id="SSF50939">
    <property type="entry name" value="Sialidases"/>
    <property type="match status" value="1"/>
</dbReference>
<feature type="domain" description="Sialidase" evidence="1">
    <location>
        <begin position="40"/>
        <end position="180"/>
    </location>
</feature>
<accession>A0A142BAV9</accession>
<dbReference type="PATRIC" id="fig|570277.3.peg.1869"/>
<dbReference type="EMBL" id="CP013251">
    <property type="protein sequence ID" value="AMO55885.1"/>
    <property type="molecule type" value="Genomic_DNA"/>
</dbReference>
<dbReference type="STRING" id="570277.EZMO1_1736"/>
<protein>
    <recommendedName>
        <fullName evidence="1">Sialidase domain-containing protein</fullName>
    </recommendedName>
</protein>
<dbReference type="Gene3D" id="2.120.10.10">
    <property type="match status" value="1"/>
</dbReference>
<sequence>MKANQNLRQVENGLLFDPECVPFRSCHASTLILLPEGDKLVAFFAGSSEGAGDSSIWMVRQRSGVWCEPEQVTVGSGLPCWNPVLHFADGVVWLFYKVGANPQSWITEVIHSFDLGNSWSSARPLVPDSTSPRGPVKNKLLVLSNGNWLAPNSVESGNCWDVRVDGSRDQGESWHECSVPFRHISSGTSVRAGWSGL</sequence>
<dbReference type="CDD" id="cd15482">
    <property type="entry name" value="Sialidase_non-viral"/>
    <property type="match status" value="1"/>
</dbReference>
<gene>
    <name evidence="2" type="ORF">EZMO1_1736</name>
</gene>
<dbReference type="Proteomes" id="UP000071065">
    <property type="component" value="Chromosome"/>
</dbReference>
<evidence type="ECO:0000313" key="3">
    <source>
        <dbReference type="Proteomes" id="UP000071065"/>
    </source>
</evidence>
<dbReference type="InterPro" id="IPR036278">
    <property type="entry name" value="Sialidase_sf"/>
</dbReference>
<dbReference type="KEGG" id="emp:EZMO1_1736"/>
<name>A0A142BAV9_9GAMM</name>